<keyword evidence="3" id="KW-0574">Periplasm</keyword>
<accession>A0A3B0WKY7</accession>
<dbReference type="EC" id="5.2.1.8" evidence="8"/>
<evidence type="ECO:0000256" key="6">
    <source>
        <dbReference type="ARBA" id="ARBA00023235"/>
    </source>
</evidence>
<dbReference type="GO" id="GO:0003755">
    <property type="term" value="F:peptidyl-prolyl cis-trans isomerase activity"/>
    <property type="evidence" value="ECO:0007669"/>
    <property type="project" value="UniProtKB-KW"/>
</dbReference>
<dbReference type="GO" id="GO:0051082">
    <property type="term" value="F:unfolded protein binding"/>
    <property type="evidence" value="ECO:0007669"/>
    <property type="project" value="InterPro"/>
</dbReference>
<dbReference type="GO" id="GO:0030288">
    <property type="term" value="C:outer membrane-bounded periplasmic space"/>
    <property type="evidence" value="ECO:0007669"/>
    <property type="project" value="InterPro"/>
</dbReference>
<keyword evidence="5" id="KW-0143">Chaperone</keyword>
<keyword evidence="2" id="KW-0677">Repeat</keyword>
<name>A0A3B0WKY7_9ZZZZ</name>
<dbReference type="GO" id="GO:0006457">
    <property type="term" value="P:protein folding"/>
    <property type="evidence" value="ECO:0007669"/>
    <property type="project" value="InterPro"/>
</dbReference>
<dbReference type="PROSITE" id="PS01096">
    <property type="entry name" value="PPIC_PPIASE_1"/>
    <property type="match status" value="1"/>
</dbReference>
<dbReference type="SUPFAM" id="SSF109998">
    <property type="entry name" value="Triger factor/SurA peptide-binding domain-like"/>
    <property type="match status" value="1"/>
</dbReference>
<keyword evidence="4" id="KW-0697">Rotamase</keyword>
<evidence type="ECO:0000256" key="5">
    <source>
        <dbReference type="ARBA" id="ARBA00023186"/>
    </source>
</evidence>
<feature type="domain" description="PpiC" evidence="7">
    <location>
        <begin position="279"/>
        <end position="378"/>
    </location>
</feature>
<dbReference type="PANTHER" id="PTHR47637:SF1">
    <property type="entry name" value="CHAPERONE SURA"/>
    <property type="match status" value="1"/>
</dbReference>
<dbReference type="Gene3D" id="1.10.4030.10">
    <property type="entry name" value="Porin chaperone SurA, peptide-binding domain"/>
    <property type="match status" value="1"/>
</dbReference>
<dbReference type="PROSITE" id="PS50198">
    <property type="entry name" value="PPIC_PPIASE_2"/>
    <property type="match status" value="2"/>
</dbReference>
<dbReference type="InterPro" id="IPR000297">
    <property type="entry name" value="PPIase_PpiC"/>
</dbReference>
<evidence type="ECO:0000256" key="4">
    <source>
        <dbReference type="ARBA" id="ARBA00023110"/>
    </source>
</evidence>
<dbReference type="GO" id="GO:0043165">
    <property type="term" value="P:Gram-negative-bacterium-type cell outer membrane assembly"/>
    <property type="evidence" value="ECO:0007669"/>
    <property type="project" value="InterPro"/>
</dbReference>
<dbReference type="AlphaFoldDB" id="A0A3B0WKY7"/>
<dbReference type="InterPro" id="IPR023058">
    <property type="entry name" value="PPIase_PpiC_CS"/>
</dbReference>
<keyword evidence="6 8" id="KW-0413">Isomerase</keyword>
<evidence type="ECO:0000256" key="2">
    <source>
        <dbReference type="ARBA" id="ARBA00022737"/>
    </source>
</evidence>
<proteinExistence type="inferred from homology"/>
<evidence type="ECO:0000313" key="8">
    <source>
        <dbReference type="EMBL" id="VAW44214.1"/>
    </source>
</evidence>
<dbReference type="InterPro" id="IPR050280">
    <property type="entry name" value="OMP_Chaperone_SurA"/>
</dbReference>
<organism evidence="8">
    <name type="scientific">hydrothermal vent metagenome</name>
    <dbReference type="NCBI Taxonomy" id="652676"/>
    <lineage>
        <taxon>unclassified sequences</taxon>
        <taxon>metagenomes</taxon>
        <taxon>ecological metagenomes</taxon>
    </lineage>
</organism>
<keyword evidence="1" id="KW-0732">Signal</keyword>
<gene>
    <name evidence="8" type="ORF">MNBD_GAMMA02-950</name>
</gene>
<feature type="domain" description="PpiC" evidence="7">
    <location>
        <begin position="169"/>
        <end position="270"/>
    </location>
</feature>
<sequence>MNKLLLIILISMLSMPPLTEAAEELLDEIVAVVDDNIIMRTELDRAVVSIKKQIEASGNQAPPEDILNSQVLERLIIQEIQIGRAELVGIKVSDSEVDAALSNIASQNSVSLEQMQTAVELDGFSFADFRRDMKRDMQAERVRYAYANSNVKISEHEVDLFLADNELDQGEVELQHILIATSSDNDTTATEAAKKEADELYEKIVADENFAVLATQFSDGQNALEGGRLGWRPINQLPPLFADQVKLMTAGEVTRPIRSPSGFHILKLIDQKSETTKTVDQYNMLHIMVETNEVMSAKDGMSIVNNLHEKIKAGDDFAQLAEEHSDDHSSAPLGGDMGWFELNKFGSRIGDVLQALNLNEVSEPFQTEAGWHIIKFLGEKEADVTEEFRRSQASTAIRERKVQELIESWIREIRGESFVDIRI</sequence>
<reference evidence="8" key="1">
    <citation type="submission" date="2018-06" db="EMBL/GenBank/DDBJ databases">
        <authorList>
            <person name="Zhirakovskaya E."/>
        </authorList>
    </citation>
    <scope>NUCLEOTIDE SEQUENCE</scope>
</reference>
<evidence type="ECO:0000256" key="3">
    <source>
        <dbReference type="ARBA" id="ARBA00022764"/>
    </source>
</evidence>
<dbReference type="GO" id="GO:0050821">
    <property type="term" value="P:protein stabilization"/>
    <property type="evidence" value="ECO:0007669"/>
    <property type="project" value="InterPro"/>
</dbReference>
<dbReference type="SUPFAM" id="SSF54534">
    <property type="entry name" value="FKBP-like"/>
    <property type="match status" value="2"/>
</dbReference>
<dbReference type="PANTHER" id="PTHR47637">
    <property type="entry name" value="CHAPERONE SURA"/>
    <property type="match status" value="1"/>
</dbReference>
<dbReference type="InterPro" id="IPR027304">
    <property type="entry name" value="Trigger_fact/SurA_dom_sf"/>
</dbReference>
<evidence type="ECO:0000259" key="7">
    <source>
        <dbReference type="PROSITE" id="PS50198"/>
    </source>
</evidence>
<evidence type="ECO:0000256" key="1">
    <source>
        <dbReference type="ARBA" id="ARBA00022729"/>
    </source>
</evidence>
<dbReference type="InterPro" id="IPR046357">
    <property type="entry name" value="PPIase_dom_sf"/>
</dbReference>
<dbReference type="HAMAP" id="MF_01183">
    <property type="entry name" value="Chaperone_SurA"/>
    <property type="match status" value="1"/>
</dbReference>
<dbReference type="Pfam" id="PF09312">
    <property type="entry name" value="SurA_N"/>
    <property type="match status" value="1"/>
</dbReference>
<dbReference type="InterPro" id="IPR015391">
    <property type="entry name" value="SurA_N"/>
</dbReference>
<dbReference type="GO" id="GO:0042277">
    <property type="term" value="F:peptide binding"/>
    <property type="evidence" value="ECO:0007669"/>
    <property type="project" value="InterPro"/>
</dbReference>
<dbReference type="EMBL" id="UOFA01000096">
    <property type="protein sequence ID" value="VAW44214.1"/>
    <property type="molecule type" value="Genomic_DNA"/>
</dbReference>
<dbReference type="Pfam" id="PF00639">
    <property type="entry name" value="Rotamase"/>
    <property type="match status" value="2"/>
</dbReference>
<dbReference type="Gene3D" id="3.10.50.40">
    <property type="match status" value="2"/>
</dbReference>
<dbReference type="InterPro" id="IPR023034">
    <property type="entry name" value="PPIase_SurA"/>
</dbReference>
<protein>
    <submittedName>
        <fullName evidence="8">Periplasmic chaperone and peptidyl-prolyl cis-trans isomerase of outer membrane proteins SurA</fullName>
        <ecNumber evidence="8">5.2.1.8</ecNumber>
    </submittedName>
</protein>